<dbReference type="Proteomes" id="UP000018468">
    <property type="component" value="Unassembled WGS sequence"/>
</dbReference>
<reference evidence="9" key="1">
    <citation type="submission" date="2011-12" db="EMBL/GenBank/DDBJ databases">
        <title>The Draft Genome of Lepisosteus oculatus.</title>
        <authorList>
            <consortium name="The Broad Institute Genome Assembly &amp; Analysis Group"/>
            <consortium name="Computational R&amp;D Group"/>
            <consortium name="and Sequencing Platform"/>
            <person name="Di Palma F."/>
            <person name="Alfoldi J."/>
            <person name="Johnson J."/>
            <person name="Berlin A."/>
            <person name="Gnerre S."/>
            <person name="Jaffe D."/>
            <person name="MacCallum I."/>
            <person name="Young S."/>
            <person name="Walker B.J."/>
            <person name="Lander E.S."/>
            <person name="Lindblad-Toh K."/>
        </authorList>
    </citation>
    <scope>NUCLEOTIDE SEQUENCE [LARGE SCALE GENOMIC DNA]</scope>
</reference>
<evidence type="ECO:0000313" key="8">
    <source>
        <dbReference type="Ensembl" id="ENSLOCP00000000781.1"/>
    </source>
</evidence>
<dbReference type="Ensembl" id="ENSLOCT00000000785.1">
    <property type="protein sequence ID" value="ENSLOCP00000000781.1"/>
    <property type="gene ID" value="ENSLOCG00000000704.1"/>
</dbReference>
<keyword evidence="9" id="KW-1185">Reference proteome</keyword>
<dbReference type="HOGENOM" id="CLU_1594001_0_0_1"/>
<organism evidence="8 9">
    <name type="scientific">Lepisosteus oculatus</name>
    <name type="common">Spotted gar</name>
    <dbReference type="NCBI Taxonomy" id="7918"/>
    <lineage>
        <taxon>Eukaryota</taxon>
        <taxon>Metazoa</taxon>
        <taxon>Chordata</taxon>
        <taxon>Craniata</taxon>
        <taxon>Vertebrata</taxon>
        <taxon>Euteleostomi</taxon>
        <taxon>Actinopterygii</taxon>
        <taxon>Neopterygii</taxon>
        <taxon>Holostei</taxon>
        <taxon>Semionotiformes</taxon>
        <taxon>Lepisosteidae</taxon>
        <taxon>Lepisosteus</taxon>
    </lineage>
</organism>
<feature type="binding site" evidence="5">
    <location>
        <position position="158"/>
    </location>
    <ligand>
        <name>Ca(2+)</name>
        <dbReference type="ChEBI" id="CHEBI:29108"/>
        <label>1</label>
    </ligand>
</feature>
<dbReference type="AlphaFoldDB" id="W5LXC4"/>
<dbReference type="PANTHER" id="PTHR11653">
    <property type="entry name" value="PARVALBUMIN ALPHA"/>
    <property type="match status" value="1"/>
</dbReference>
<feature type="binding site" evidence="5">
    <location>
        <position position="154"/>
    </location>
    <ligand>
        <name>Ca(2+)</name>
        <dbReference type="ChEBI" id="CHEBI:29108"/>
        <label>1</label>
    </ligand>
</feature>
<sequence length="167" mass="18148">MDVKGGLVLLTSMFSFSLYLFVCQPPPLFLSIILPLYLPPSSNPLCLPFHHSLSSSPYPPPPSISLSILPPSITLPHPILSLSPSLPPSLSCCCLPLSPAAKMSMTDILKAEDIKAAMDAFKAAESFDHKKFFKMVGLKAKSAEDVKKAFKVLDVDQSGFIEEDELK</sequence>
<feature type="binding site" evidence="5">
    <location>
        <position position="165"/>
    </location>
    <ligand>
        <name>Ca(2+)</name>
        <dbReference type="ChEBI" id="CHEBI:29108"/>
        <label>1</label>
    </ligand>
</feature>
<evidence type="ECO:0000256" key="3">
    <source>
        <dbReference type="ARBA" id="ARBA00022737"/>
    </source>
</evidence>
<dbReference type="PRINTS" id="PR01697">
    <property type="entry name" value="PARVALBUMIN"/>
</dbReference>
<feature type="binding site" evidence="5">
    <location>
        <position position="156"/>
    </location>
    <ligand>
        <name>Ca(2+)</name>
        <dbReference type="ChEBI" id="CHEBI:29108"/>
        <label>1</label>
    </ligand>
</feature>
<name>W5LXC4_LEPOC</name>
<dbReference type="Gene3D" id="1.10.238.10">
    <property type="entry name" value="EF-hand"/>
    <property type="match status" value="1"/>
</dbReference>
<reference evidence="8" key="2">
    <citation type="submission" date="2025-05" db="UniProtKB">
        <authorList>
            <consortium name="Ensembl"/>
        </authorList>
    </citation>
    <scope>IDENTIFICATION</scope>
</reference>
<dbReference type="Bgee" id="ENSLOCG00000000704">
    <property type="expression patterns" value="Expressed in zone of skin and 2 other cell types or tissues"/>
</dbReference>
<dbReference type="Ensembl" id="ENSLOCT00000017558.1">
    <property type="protein sequence ID" value="ENSLOCP00000017526.1"/>
    <property type="gene ID" value="ENSLOCG00000014232.1"/>
</dbReference>
<feature type="domain" description="EF-hand" evidence="7">
    <location>
        <begin position="141"/>
        <end position="167"/>
    </location>
</feature>
<keyword evidence="2 5" id="KW-0479">Metal-binding</keyword>
<dbReference type="eggNOG" id="KOG0027">
    <property type="taxonomic scope" value="Eukaryota"/>
</dbReference>
<protein>
    <recommendedName>
        <fullName evidence="6">Parvalbumin</fullName>
    </recommendedName>
</protein>
<dbReference type="PROSITE" id="PS50222">
    <property type="entry name" value="EF_HAND_2"/>
    <property type="match status" value="1"/>
</dbReference>
<dbReference type="PANTHER" id="PTHR11653:SF2">
    <property type="entry name" value="PARVALBUMIN ALPHA"/>
    <property type="match status" value="1"/>
</dbReference>
<evidence type="ECO:0000256" key="1">
    <source>
        <dbReference type="ARBA" id="ARBA00009753"/>
    </source>
</evidence>
<comment type="similarity">
    <text evidence="1 6">Belongs to the parvalbumin family.</text>
</comment>
<evidence type="ECO:0000313" key="9">
    <source>
        <dbReference type="Proteomes" id="UP000018468"/>
    </source>
</evidence>
<dbReference type="SUPFAM" id="SSF47473">
    <property type="entry name" value="EF-hand"/>
    <property type="match status" value="1"/>
</dbReference>
<keyword evidence="3" id="KW-0677">Repeat</keyword>
<evidence type="ECO:0000256" key="6">
    <source>
        <dbReference type="RuleBase" id="RU368048"/>
    </source>
</evidence>
<accession>W5LXC4</accession>
<evidence type="ECO:0000256" key="4">
    <source>
        <dbReference type="ARBA" id="ARBA00022837"/>
    </source>
</evidence>
<evidence type="ECO:0000256" key="5">
    <source>
        <dbReference type="PIRSR" id="PIRSR608080-1"/>
    </source>
</evidence>
<evidence type="ECO:0000256" key="2">
    <source>
        <dbReference type="ARBA" id="ARBA00022723"/>
    </source>
</evidence>
<dbReference type="GeneTree" id="ENSGT00940000159653"/>
<dbReference type="OMA" id="FLCRPEP"/>
<feature type="binding site" evidence="5">
    <location>
        <position position="160"/>
    </location>
    <ligand>
        <name>Ca(2+)</name>
        <dbReference type="ChEBI" id="CHEBI:29108"/>
        <label>1</label>
    </ligand>
</feature>
<keyword evidence="4 5" id="KW-0106">Calcium</keyword>
<dbReference type="PROSITE" id="PS00018">
    <property type="entry name" value="EF_HAND_1"/>
    <property type="match status" value="1"/>
</dbReference>
<dbReference type="InterPro" id="IPR008080">
    <property type="entry name" value="Parvalbumin"/>
</dbReference>
<proteinExistence type="inferred from homology"/>
<dbReference type="InterPro" id="IPR018247">
    <property type="entry name" value="EF_Hand_1_Ca_BS"/>
</dbReference>
<dbReference type="InterPro" id="IPR002048">
    <property type="entry name" value="EF_hand_dom"/>
</dbReference>
<dbReference type="GO" id="GO:0005509">
    <property type="term" value="F:calcium ion binding"/>
    <property type="evidence" value="ECO:0007669"/>
    <property type="project" value="UniProtKB-UniRule"/>
</dbReference>
<comment type="function">
    <text evidence="6">In muscle, parvalbumin is thought to be involved in relaxation after contraction. It binds two calcium ions.</text>
</comment>
<dbReference type="InterPro" id="IPR011992">
    <property type="entry name" value="EF-hand-dom_pair"/>
</dbReference>
<dbReference type="STRING" id="7918.ENSLOCP00000000781"/>
<evidence type="ECO:0000259" key="7">
    <source>
        <dbReference type="PROSITE" id="PS50222"/>
    </source>
</evidence>